<feature type="domain" description="Conserved hypothetical protein CHP02679 N terminus" evidence="2">
    <location>
        <begin position="41"/>
        <end position="238"/>
    </location>
</feature>
<evidence type="ECO:0000313" key="4">
    <source>
        <dbReference type="Proteomes" id="UP000184512"/>
    </source>
</evidence>
<organism evidence="3 4">
    <name type="scientific">Tessaracoccus bendigoensis DSM 12906</name>
    <dbReference type="NCBI Taxonomy" id="1123357"/>
    <lineage>
        <taxon>Bacteria</taxon>
        <taxon>Bacillati</taxon>
        <taxon>Actinomycetota</taxon>
        <taxon>Actinomycetes</taxon>
        <taxon>Propionibacteriales</taxon>
        <taxon>Propionibacteriaceae</taxon>
        <taxon>Tessaracoccus</taxon>
    </lineage>
</organism>
<gene>
    <name evidence="3" type="ORF">SAMN02745244_01146</name>
</gene>
<dbReference type="Pfam" id="PF09664">
    <property type="entry name" value="DUF2399"/>
    <property type="match status" value="1"/>
</dbReference>
<sequence length="375" mass="40165">MSVPDHIVAWAKEPGPAKVLAVARARGESGRLGPRARMEVELTADERRQVGRMLGAAWAASGEPIRVSGLRAELARHHTTLEELLVLLGGPLRDLRAERREAFEARRDDRGRGLDVLRDLGGDIDGGVLERCLVGADSWAGRAEQITVVVRYLDARSGAEEPAVRLPVLAASLFRDAHALDRTHGLGRAVARLLAARAADAGGWIDPVGDAAAWHRAWESGGVVCDGVSSQVLVLNLPLTGSGPAASLAAVRGEPVWLTLRALSAQPLTLSDEVPDVFVCENPAIVEAAADRYGTASRPLVCTFGQPNLATMRLLSALAPAATLRVRADGDTVGWGIVERLLRLSGARTWRMPEGFDRYEEEILDELLVDLAPVD</sequence>
<accession>A0A1M6EAF0</accession>
<dbReference type="AlphaFoldDB" id="A0A1M6EAF0"/>
<dbReference type="InterPro" id="IPR024465">
    <property type="entry name" value="DUF2399"/>
</dbReference>
<dbReference type="Pfam" id="PF11796">
    <property type="entry name" value="DUF3323"/>
    <property type="match status" value="1"/>
</dbReference>
<feature type="domain" description="DUF2399" evidence="1">
    <location>
        <begin position="258"/>
        <end position="353"/>
    </location>
</feature>
<evidence type="ECO:0000313" key="3">
    <source>
        <dbReference type="EMBL" id="SHI82339.1"/>
    </source>
</evidence>
<dbReference type="OrthoDB" id="8188786at2"/>
<name>A0A1M6EAF0_9ACTN</name>
<evidence type="ECO:0000259" key="2">
    <source>
        <dbReference type="Pfam" id="PF11796"/>
    </source>
</evidence>
<dbReference type="EMBL" id="FQZG01000016">
    <property type="protein sequence ID" value="SHI82339.1"/>
    <property type="molecule type" value="Genomic_DNA"/>
</dbReference>
<protein>
    <submittedName>
        <fullName evidence="3">TIGR02679 family protein</fullName>
    </submittedName>
</protein>
<dbReference type="RefSeq" id="WP_084189390.1">
    <property type="nucleotide sequence ID" value="NZ_FQZG01000016.1"/>
</dbReference>
<proteinExistence type="predicted"/>
<dbReference type="STRING" id="1123357.SAMN02745244_01146"/>
<dbReference type="Proteomes" id="UP000184512">
    <property type="component" value="Unassembled WGS sequence"/>
</dbReference>
<dbReference type="InterPro" id="IPR024466">
    <property type="entry name" value="CHP02679_N"/>
</dbReference>
<reference evidence="3 4" key="1">
    <citation type="submission" date="2016-11" db="EMBL/GenBank/DDBJ databases">
        <authorList>
            <person name="Jaros S."/>
            <person name="Januszkiewicz K."/>
            <person name="Wedrychowicz H."/>
        </authorList>
    </citation>
    <scope>NUCLEOTIDE SEQUENCE [LARGE SCALE GENOMIC DNA]</scope>
    <source>
        <strain evidence="3 4">DSM 12906</strain>
    </source>
</reference>
<keyword evidence="4" id="KW-1185">Reference proteome</keyword>
<evidence type="ECO:0000259" key="1">
    <source>
        <dbReference type="Pfam" id="PF09664"/>
    </source>
</evidence>